<evidence type="ECO:0008006" key="3">
    <source>
        <dbReference type="Google" id="ProtNLM"/>
    </source>
</evidence>
<accession>A0A4C1Z4B1</accession>
<evidence type="ECO:0000313" key="1">
    <source>
        <dbReference type="EMBL" id="GBP81465.1"/>
    </source>
</evidence>
<dbReference type="AlphaFoldDB" id="A0A4C1Z4B1"/>
<comment type="caution">
    <text evidence="1">The sequence shown here is derived from an EMBL/GenBank/DDBJ whole genome shotgun (WGS) entry which is preliminary data.</text>
</comment>
<proteinExistence type="predicted"/>
<sequence length="159" mass="18174">MDELSAECLLYTDDQVFLAPATYELQEMVTKINDSVKKRSMKINVSKTKMVHPLAHMSCIHFNRGGVVTHFAHFMHERSFVREYSTPCCGCRYEGMSLWPEPRLHLGSCALSGAFSGLYRSAERRVRSITLCSAVRVSINRLPMWQEFGYLSVVVTMTR</sequence>
<dbReference type="Proteomes" id="UP000299102">
    <property type="component" value="Unassembled WGS sequence"/>
</dbReference>
<name>A0A4C1Z4B1_EUMVA</name>
<evidence type="ECO:0000313" key="2">
    <source>
        <dbReference type="Proteomes" id="UP000299102"/>
    </source>
</evidence>
<protein>
    <recommendedName>
        <fullName evidence="3">Reverse transcriptase domain-containing protein</fullName>
    </recommendedName>
</protein>
<keyword evidence="2" id="KW-1185">Reference proteome</keyword>
<reference evidence="1 2" key="1">
    <citation type="journal article" date="2019" name="Commun. Biol.">
        <title>The bagworm genome reveals a unique fibroin gene that provides high tensile strength.</title>
        <authorList>
            <person name="Kono N."/>
            <person name="Nakamura H."/>
            <person name="Ohtoshi R."/>
            <person name="Tomita M."/>
            <person name="Numata K."/>
            <person name="Arakawa K."/>
        </authorList>
    </citation>
    <scope>NUCLEOTIDE SEQUENCE [LARGE SCALE GENOMIC DNA]</scope>
</reference>
<dbReference type="OrthoDB" id="8196546at2759"/>
<gene>
    <name evidence="1" type="ORF">EVAR_59448_1</name>
</gene>
<organism evidence="1 2">
    <name type="scientific">Eumeta variegata</name>
    <name type="common">Bagworm moth</name>
    <name type="synonym">Eumeta japonica</name>
    <dbReference type="NCBI Taxonomy" id="151549"/>
    <lineage>
        <taxon>Eukaryota</taxon>
        <taxon>Metazoa</taxon>
        <taxon>Ecdysozoa</taxon>
        <taxon>Arthropoda</taxon>
        <taxon>Hexapoda</taxon>
        <taxon>Insecta</taxon>
        <taxon>Pterygota</taxon>
        <taxon>Neoptera</taxon>
        <taxon>Endopterygota</taxon>
        <taxon>Lepidoptera</taxon>
        <taxon>Glossata</taxon>
        <taxon>Ditrysia</taxon>
        <taxon>Tineoidea</taxon>
        <taxon>Psychidae</taxon>
        <taxon>Oiketicinae</taxon>
        <taxon>Eumeta</taxon>
    </lineage>
</organism>
<dbReference type="EMBL" id="BGZK01001512">
    <property type="protein sequence ID" value="GBP81465.1"/>
    <property type="molecule type" value="Genomic_DNA"/>
</dbReference>